<evidence type="ECO:0000313" key="2">
    <source>
        <dbReference type="EMBL" id="PYE77888.1"/>
    </source>
</evidence>
<comment type="caution">
    <text evidence="2">The sequence shown here is derived from an EMBL/GenBank/DDBJ whole genome shotgun (WGS) entry which is preliminary data.</text>
</comment>
<protein>
    <submittedName>
        <fullName evidence="2">Uncharacterized protein</fullName>
    </submittedName>
</protein>
<dbReference type="EMBL" id="QJTC01000011">
    <property type="protein sequence ID" value="PYE77888.1"/>
    <property type="molecule type" value="Genomic_DNA"/>
</dbReference>
<accession>A0A318SL91</accession>
<gene>
    <name evidence="2" type="ORF">DFQ15_11132</name>
</gene>
<keyword evidence="3" id="KW-1185">Reference proteome</keyword>
<sequence length="175" mass="18926">MRSNAGNGVDPGETAGEPQSTVGVDLPVRGGRVERFFGELAMHLGLDQNMVLPLSPSQPFSGPDGMICRIETQHEGAQLVARPQLVLPLDNEEIGRLPVPRVLSLQRALLSQLGWLLGESSEGLLQLSPLRWTREAQEVAMELDLGSAVGRIVLTMLAEQQDACEVPASVPRYSH</sequence>
<reference evidence="2 3" key="1">
    <citation type="submission" date="2018-06" db="EMBL/GenBank/DDBJ databases">
        <title>Genomic Encyclopedia of Type Strains, Phase III (KMG-III): the genomes of soil and plant-associated and newly described type strains.</title>
        <authorList>
            <person name="Whitman W."/>
        </authorList>
    </citation>
    <scope>NUCLEOTIDE SEQUENCE [LARGE SCALE GENOMIC DNA]</scope>
    <source>
        <strain evidence="2 3">CECT 7646</strain>
    </source>
</reference>
<dbReference type="Proteomes" id="UP000247540">
    <property type="component" value="Unassembled WGS sequence"/>
</dbReference>
<organism evidence="2 3">
    <name type="scientific">Xylophilus ampelinus</name>
    <dbReference type="NCBI Taxonomy" id="54067"/>
    <lineage>
        <taxon>Bacteria</taxon>
        <taxon>Pseudomonadati</taxon>
        <taxon>Pseudomonadota</taxon>
        <taxon>Betaproteobacteria</taxon>
        <taxon>Burkholderiales</taxon>
        <taxon>Xylophilus</taxon>
    </lineage>
</organism>
<name>A0A318SL91_9BURK</name>
<feature type="region of interest" description="Disordered" evidence="1">
    <location>
        <begin position="1"/>
        <end position="25"/>
    </location>
</feature>
<evidence type="ECO:0000256" key="1">
    <source>
        <dbReference type="SAM" id="MobiDB-lite"/>
    </source>
</evidence>
<dbReference type="OrthoDB" id="9151411at2"/>
<proteinExistence type="predicted"/>
<dbReference type="RefSeq" id="WP_146228694.1">
    <property type="nucleotide sequence ID" value="NZ_JAMOFZ010000011.1"/>
</dbReference>
<dbReference type="AlphaFoldDB" id="A0A318SL91"/>
<evidence type="ECO:0000313" key="3">
    <source>
        <dbReference type="Proteomes" id="UP000247540"/>
    </source>
</evidence>